<feature type="transmembrane region" description="Helical" evidence="6">
    <location>
        <begin position="58"/>
        <end position="79"/>
    </location>
</feature>
<dbReference type="AlphaFoldDB" id="Q97AQ0"/>
<feature type="transmembrane region" description="Helical" evidence="6">
    <location>
        <begin position="167"/>
        <end position="184"/>
    </location>
</feature>
<organism evidence="8 9">
    <name type="scientific">Thermoplasma volcanium (strain ATCC 51530 / DSM 4299 / JCM 9571 / NBRC 15438 / GSS1)</name>
    <dbReference type="NCBI Taxonomy" id="273116"/>
    <lineage>
        <taxon>Archaea</taxon>
        <taxon>Methanobacteriati</taxon>
        <taxon>Thermoplasmatota</taxon>
        <taxon>Thermoplasmata</taxon>
        <taxon>Thermoplasmatales</taxon>
        <taxon>Thermoplasmataceae</taxon>
        <taxon>Thermoplasma</taxon>
    </lineage>
</organism>
<dbReference type="GO" id="GO:0005886">
    <property type="term" value="C:plasma membrane"/>
    <property type="evidence" value="ECO:0007669"/>
    <property type="project" value="UniProtKB-SubCell"/>
</dbReference>
<keyword evidence="5 6" id="KW-0472">Membrane</keyword>
<evidence type="ECO:0000256" key="1">
    <source>
        <dbReference type="ARBA" id="ARBA00004651"/>
    </source>
</evidence>
<comment type="subcellular location">
    <subcellularLocation>
        <location evidence="1">Cell membrane</location>
        <topology evidence="1">Multi-pass membrane protein</topology>
    </subcellularLocation>
</comment>
<dbReference type="OrthoDB" id="34518at2157"/>
<dbReference type="InterPro" id="IPR000620">
    <property type="entry name" value="EamA_dom"/>
</dbReference>
<feature type="transmembrane region" description="Helical" evidence="6">
    <location>
        <begin position="225"/>
        <end position="243"/>
    </location>
</feature>
<feature type="transmembrane region" description="Helical" evidence="6">
    <location>
        <begin position="133"/>
        <end position="155"/>
    </location>
</feature>
<dbReference type="HOGENOM" id="CLU_978689_0_0_2"/>
<gene>
    <name evidence="8" type="ORF">TVG0764458</name>
</gene>
<keyword evidence="4 6" id="KW-1133">Transmembrane helix</keyword>
<dbReference type="STRING" id="273116.gene:9381549"/>
<dbReference type="SUPFAM" id="SSF103481">
    <property type="entry name" value="Multidrug resistance efflux transporter EmrE"/>
    <property type="match status" value="2"/>
</dbReference>
<dbReference type="PaxDb" id="273116-14324975"/>
<evidence type="ECO:0000313" key="8">
    <source>
        <dbReference type="EMBL" id="BAB59901.1"/>
    </source>
</evidence>
<dbReference type="KEGG" id="tvo:TVG0764458"/>
<dbReference type="eggNOG" id="arCOG00271">
    <property type="taxonomic scope" value="Archaea"/>
</dbReference>
<dbReference type="Proteomes" id="UP000001017">
    <property type="component" value="Chromosome"/>
</dbReference>
<feature type="transmembrane region" description="Helical" evidence="6">
    <location>
        <begin position="110"/>
        <end position="127"/>
    </location>
</feature>
<feature type="transmembrane region" description="Helical" evidence="6">
    <location>
        <begin position="190"/>
        <end position="213"/>
    </location>
</feature>
<dbReference type="InterPro" id="IPR037185">
    <property type="entry name" value="EmrE-like"/>
</dbReference>
<dbReference type="Pfam" id="PF00892">
    <property type="entry name" value="EamA"/>
    <property type="match status" value="2"/>
</dbReference>
<feature type="domain" description="EamA" evidence="7">
    <location>
        <begin position="6"/>
        <end position="124"/>
    </location>
</feature>
<dbReference type="RefSeq" id="WP_010917006.1">
    <property type="nucleotide sequence ID" value="NC_002689.2"/>
</dbReference>
<evidence type="ECO:0000313" key="9">
    <source>
        <dbReference type="Proteomes" id="UP000001017"/>
    </source>
</evidence>
<dbReference type="PANTHER" id="PTHR32322">
    <property type="entry name" value="INNER MEMBRANE TRANSPORTER"/>
    <property type="match status" value="1"/>
</dbReference>
<keyword evidence="9" id="KW-1185">Reference proteome</keyword>
<feature type="transmembrane region" description="Helical" evidence="6">
    <location>
        <begin position="249"/>
        <end position="266"/>
    </location>
</feature>
<evidence type="ECO:0000256" key="4">
    <source>
        <dbReference type="ARBA" id="ARBA00022989"/>
    </source>
</evidence>
<dbReference type="PhylomeDB" id="Q97AQ0"/>
<keyword evidence="3 6" id="KW-0812">Transmembrane</keyword>
<evidence type="ECO:0000256" key="2">
    <source>
        <dbReference type="ARBA" id="ARBA00022475"/>
    </source>
</evidence>
<keyword evidence="2" id="KW-1003">Cell membrane</keyword>
<reference evidence="8 9" key="2">
    <citation type="journal article" date="2000" name="Proc. Natl. Acad. Sci. U.S.A.">
        <title>Archaeal adaptation to higher temperatures revealed by genomic sequence of Thermoplasma volcanium.</title>
        <authorList>
            <person name="Kawashima T."/>
            <person name="Amano N."/>
            <person name="Koike H."/>
            <person name="Makino S."/>
            <person name="Higuchi S."/>
            <person name="Kawashima-Ohya Y."/>
            <person name="Watanabe K."/>
            <person name="Yamazaki M."/>
            <person name="Kanehori K."/>
            <person name="Kawamoto T."/>
            <person name="Nunoshiba T."/>
            <person name="Yamamoto Y."/>
            <person name="Aramaki H."/>
            <person name="Makino K."/>
            <person name="Suzuki M."/>
        </authorList>
    </citation>
    <scope>NUCLEOTIDE SEQUENCE [LARGE SCALE GENOMIC DNA]</scope>
    <source>
        <strain evidence="9">ATCC 51530 / DSM 4299 / JCM 9571 / NBRC 15438 / GSS1</strain>
    </source>
</reference>
<evidence type="ECO:0000259" key="7">
    <source>
        <dbReference type="Pfam" id="PF00892"/>
    </source>
</evidence>
<dbReference type="GeneID" id="1441854"/>
<accession>Q97AQ0</accession>
<feature type="transmembrane region" description="Helical" evidence="6">
    <location>
        <begin position="85"/>
        <end position="103"/>
    </location>
</feature>
<feature type="domain" description="EamA" evidence="7">
    <location>
        <begin position="136"/>
        <end position="266"/>
    </location>
</feature>
<name>Q97AQ0_THEVO</name>
<proteinExistence type="predicted"/>
<dbReference type="InterPro" id="IPR050638">
    <property type="entry name" value="AA-Vitamin_Transporters"/>
</dbReference>
<dbReference type="PANTHER" id="PTHR32322:SF18">
    <property type="entry name" value="S-ADENOSYLMETHIONINE_S-ADENOSYLHOMOCYSTEINE TRANSPORTER"/>
    <property type="match status" value="1"/>
</dbReference>
<reference evidence="8 9" key="1">
    <citation type="journal article" date="1999" name="Proc. Jpn. Acad.">
        <title>Determination of the complete genomic DNA sequence of Thermoplasma volvanium GSS1.</title>
        <authorList>
            <person name="Kawashima T."/>
            <person name="Yamamoto Y."/>
            <person name="Aramaki H."/>
            <person name="Nunoshiba T."/>
            <person name="Kawamoto T."/>
            <person name="Watanabe K."/>
            <person name="Yamazaki M."/>
            <person name="Kanehori K."/>
            <person name="Amano N."/>
            <person name="Ohya Y."/>
            <person name="Makino K."/>
            <person name="Suzuki M."/>
        </authorList>
    </citation>
    <scope>NUCLEOTIDE SEQUENCE [LARGE SCALE GENOMIC DNA]</scope>
    <source>
        <strain evidence="9">ATCC 51530 / DSM 4299 / JCM 9571 / NBRC 15438 / GSS1</strain>
    </source>
</reference>
<evidence type="ECO:0000256" key="6">
    <source>
        <dbReference type="SAM" id="Phobius"/>
    </source>
</evidence>
<sequence length="280" mass="30856">MKEIKYLIPYVIFTSFSYYFAKNGVEQVSPSLFMGIRYLLSGLILLPFAKKLRITKNIILLAIMTSTSTAFWAYGLLYVSPAESAVLSYSMPIFSLPIAFLMVSERPSKVEIIGIVIGFTGVIIYGIPLMKGFTIFGAVLTISNAVFWASFTVFYRKLKEEDPFSTNAMQFLIGSLFLFALVPLDPSHNFSLSFAVDVIWMATLGGALQFILWNFMVKISAVNRITVLAFAVPIFTTILGVILSHEIPSGLAIAGVIIMFTGIFVSRLKGGISIVRETSG</sequence>
<evidence type="ECO:0000256" key="3">
    <source>
        <dbReference type="ARBA" id="ARBA00022692"/>
    </source>
</evidence>
<dbReference type="EMBL" id="BA000011">
    <property type="protein sequence ID" value="BAB59901.1"/>
    <property type="molecule type" value="Genomic_DNA"/>
</dbReference>
<evidence type="ECO:0000256" key="5">
    <source>
        <dbReference type="ARBA" id="ARBA00023136"/>
    </source>
</evidence>
<protein>
    <recommendedName>
        <fullName evidence="7">EamA domain-containing protein</fullName>
    </recommendedName>
</protein>